<comment type="caution">
    <text evidence="2">The sequence shown here is derived from an EMBL/GenBank/DDBJ whole genome shotgun (WGS) entry which is preliminary data.</text>
</comment>
<sequence length="143" mass="15715">MNRSPTSARQRSPDDQASRRLRGDSPEFSPLHFTPRGTQTTDAATMTSQAYGMTWKPCESESDSVIREELSKFQAPQTTTALSVVDVVRDDLRQLMWEPDRTEATRGAQQCSSCDGGALPADRASRCATSDGPTASYRLQRVA</sequence>
<organism evidence="2 3">
    <name type="scientific">Rhipicephalus sanguineus</name>
    <name type="common">Brown dog tick</name>
    <name type="synonym">Ixodes sanguineus</name>
    <dbReference type="NCBI Taxonomy" id="34632"/>
    <lineage>
        <taxon>Eukaryota</taxon>
        <taxon>Metazoa</taxon>
        <taxon>Ecdysozoa</taxon>
        <taxon>Arthropoda</taxon>
        <taxon>Chelicerata</taxon>
        <taxon>Arachnida</taxon>
        <taxon>Acari</taxon>
        <taxon>Parasitiformes</taxon>
        <taxon>Ixodida</taxon>
        <taxon>Ixodoidea</taxon>
        <taxon>Ixodidae</taxon>
        <taxon>Rhipicephalinae</taxon>
        <taxon>Rhipicephalus</taxon>
        <taxon>Rhipicephalus</taxon>
    </lineage>
</organism>
<dbReference type="Proteomes" id="UP000821837">
    <property type="component" value="Chromosome 10"/>
</dbReference>
<feature type="compositionally biased region" description="Polar residues" evidence="1">
    <location>
        <begin position="36"/>
        <end position="48"/>
    </location>
</feature>
<evidence type="ECO:0000256" key="1">
    <source>
        <dbReference type="SAM" id="MobiDB-lite"/>
    </source>
</evidence>
<accession>A0A9D4QEB7</accession>
<feature type="region of interest" description="Disordered" evidence="1">
    <location>
        <begin position="102"/>
        <end position="132"/>
    </location>
</feature>
<evidence type="ECO:0000313" key="3">
    <source>
        <dbReference type="Proteomes" id="UP000821837"/>
    </source>
</evidence>
<dbReference type="AlphaFoldDB" id="A0A9D4QEB7"/>
<reference evidence="2" key="2">
    <citation type="submission" date="2021-09" db="EMBL/GenBank/DDBJ databases">
        <authorList>
            <person name="Jia N."/>
            <person name="Wang J."/>
            <person name="Shi W."/>
            <person name="Du L."/>
            <person name="Sun Y."/>
            <person name="Zhan W."/>
            <person name="Jiang J."/>
            <person name="Wang Q."/>
            <person name="Zhang B."/>
            <person name="Ji P."/>
            <person name="Sakyi L.B."/>
            <person name="Cui X."/>
            <person name="Yuan T."/>
            <person name="Jiang B."/>
            <person name="Yang W."/>
            <person name="Lam T.T.-Y."/>
            <person name="Chang Q."/>
            <person name="Ding S."/>
            <person name="Wang X."/>
            <person name="Zhu J."/>
            <person name="Ruan X."/>
            <person name="Zhao L."/>
            <person name="Wei J."/>
            <person name="Que T."/>
            <person name="Du C."/>
            <person name="Cheng J."/>
            <person name="Dai P."/>
            <person name="Han X."/>
            <person name="Huang E."/>
            <person name="Gao Y."/>
            <person name="Liu J."/>
            <person name="Shao H."/>
            <person name="Ye R."/>
            <person name="Li L."/>
            <person name="Wei W."/>
            <person name="Wang X."/>
            <person name="Wang C."/>
            <person name="Huo Q."/>
            <person name="Li W."/>
            <person name="Guo W."/>
            <person name="Chen H."/>
            <person name="Chen S."/>
            <person name="Zhou L."/>
            <person name="Zhou L."/>
            <person name="Ni X."/>
            <person name="Tian J."/>
            <person name="Zhou Y."/>
            <person name="Sheng Y."/>
            <person name="Liu T."/>
            <person name="Pan Y."/>
            <person name="Xia L."/>
            <person name="Li J."/>
            <person name="Zhao F."/>
            <person name="Cao W."/>
        </authorList>
    </citation>
    <scope>NUCLEOTIDE SEQUENCE</scope>
    <source>
        <strain evidence="2">Rsan-2018</strain>
        <tissue evidence="2">Larvae</tissue>
    </source>
</reference>
<feature type="compositionally biased region" description="Basic and acidic residues" evidence="1">
    <location>
        <begin position="11"/>
        <end position="25"/>
    </location>
</feature>
<proteinExistence type="predicted"/>
<reference evidence="2" key="1">
    <citation type="journal article" date="2020" name="Cell">
        <title>Large-Scale Comparative Analyses of Tick Genomes Elucidate Their Genetic Diversity and Vector Capacities.</title>
        <authorList>
            <consortium name="Tick Genome and Microbiome Consortium (TIGMIC)"/>
            <person name="Jia N."/>
            <person name="Wang J."/>
            <person name="Shi W."/>
            <person name="Du L."/>
            <person name="Sun Y."/>
            <person name="Zhan W."/>
            <person name="Jiang J.F."/>
            <person name="Wang Q."/>
            <person name="Zhang B."/>
            <person name="Ji P."/>
            <person name="Bell-Sakyi L."/>
            <person name="Cui X.M."/>
            <person name="Yuan T.T."/>
            <person name="Jiang B.G."/>
            <person name="Yang W.F."/>
            <person name="Lam T.T."/>
            <person name="Chang Q.C."/>
            <person name="Ding S.J."/>
            <person name="Wang X.J."/>
            <person name="Zhu J.G."/>
            <person name="Ruan X.D."/>
            <person name="Zhao L."/>
            <person name="Wei J.T."/>
            <person name="Ye R.Z."/>
            <person name="Que T.C."/>
            <person name="Du C.H."/>
            <person name="Zhou Y.H."/>
            <person name="Cheng J.X."/>
            <person name="Dai P.F."/>
            <person name="Guo W.B."/>
            <person name="Han X.H."/>
            <person name="Huang E.J."/>
            <person name="Li L.F."/>
            <person name="Wei W."/>
            <person name="Gao Y.C."/>
            <person name="Liu J.Z."/>
            <person name="Shao H.Z."/>
            <person name="Wang X."/>
            <person name="Wang C.C."/>
            <person name="Yang T.C."/>
            <person name="Huo Q.B."/>
            <person name="Li W."/>
            <person name="Chen H.Y."/>
            <person name="Chen S.E."/>
            <person name="Zhou L.G."/>
            <person name="Ni X.B."/>
            <person name="Tian J.H."/>
            <person name="Sheng Y."/>
            <person name="Liu T."/>
            <person name="Pan Y.S."/>
            <person name="Xia L.Y."/>
            <person name="Li J."/>
            <person name="Zhao F."/>
            <person name="Cao W.C."/>
        </authorList>
    </citation>
    <scope>NUCLEOTIDE SEQUENCE</scope>
    <source>
        <strain evidence="2">Rsan-2018</strain>
    </source>
</reference>
<feature type="region of interest" description="Disordered" evidence="1">
    <location>
        <begin position="1"/>
        <end position="48"/>
    </location>
</feature>
<feature type="compositionally biased region" description="Polar residues" evidence="1">
    <location>
        <begin position="1"/>
        <end position="10"/>
    </location>
</feature>
<gene>
    <name evidence="2" type="ORF">HPB52_020413</name>
</gene>
<keyword evidence="3" id="KW-1185">Reference proteome</keyword>
<evidence type="ECO:0000313" key="2">
    <source>
        <dbReference type="EMBL" id="KAH7976832.1"/>
    </source>
</evidence>
<dbReference type="EMBL" id="JABSTV010001246">
    <property type="protein sequence ID" value="KAH7976832.1"/>
    <property type="molecule type" value="Genomic_DNA"/>
</dbReference>
<protein>
    <submittedName>
        <fullName evidence="2">Uncharacterized protein</fullName>
    </submittedName>
</protein>
<name>A0A9D4QEB7_RHISA</name>